<dbReference type="AlphaFoldDB" id="A0A4Y7RUZ5"/>
<evidence type="ECO:0000313" key="4">
    <source>
        <dbReference type="Proteomes" id="UP000297597"/>
    </source>
</evidence>
<feature type="transmembrane region" description="Helical" evidence="1">
    <location>
        <begin position="55"/>
        <end position="78"/>
    </location>
</feature>
<dbReference type="RefSeq" id="WP_243119748.1">
    <property type="nucleotide sequence ID" value="NZ_QFFZ01000009.1"/>
</dbReference>
<dbReference type="InterPro" id="IPR011642">
    <property type="entry name" value="Gate_dom"/>
</dbReference>
<evidence type="ECO:0000259" key="2">
    <source>
        <dbReference type="Pfam" id="PF07670"/>
    </source>
</evidence>
<sequence length="416" mass="44994">MFIKVKNTSRKDAARLGWTVLALAFTAAMIFNPRIVFEGSVTGLKTWWNIVFPSLLPFFIASELLMSFGVVNFMGVLLEPVMRPLFKVPGAGAFVVAVGFTSGYPIGAMLTARLRADGLCTRVEAERLMSFTNNSSPLFMLVAVSVGMFNNPGLGMLIAAAHYLSNLTLGLLLRFYAAGDTERLAEPPVSGRGVVRQAFSKMLQTQRQEKRPAGKIMGDAVKKSVTNLLNIGGFIILFAVLIRLMSAAGIIEIIARALGVFLLPLGFAREILPALGSGFFEMTIGSKLASEAAAPLLQQVVAVGMILAWSGLSVHAQAASMIADTDIRMRPFIFSRICHTCLAGFYTYLACRWAGSLEETAAPVMAAAGLLRDAGVVGFNLKVFFLFILLLTTIITTALLLHTARSLRLYITRIKL</sequence>
<gene>
    <name evidence="3" type="primary">ylbJ</name>
    <name evidence="3" type="ORF">Pmgp_01243</name>
</gene>
<feature type="transmembrane region" description="Helical" evidence="1">
    <location>
        <begin position="228"/>
        <end position="246"/>
    </location>
</feature>
<proteinExistence type="predicted"/>
<feature type="transmembrane region" description="Helical" evidence="1">
    <location>
        <begin position="333"/>
        <end position="355"/>
    </location>
</feature>
<dbReference type="InterPro" id="IPR014226">
    <property type="entry name" value="Spore_IM_YlbJ"/>
</dbReference>
<organism evidence="3 4">
    <name type="scientific">Pelotomaculum propionicicum</name>
    <dbReference type="NCBI Taxonomy" id="258475"/>
    <lineage>
        <taxon>Bacteria</taxon>
        <taxon>Bacillati</taxon>
        <taxon>Bacillota</taxon>
        <taxon>Clostridia</taxon>
        <taxon>Eubacteriales</taxon>
        <taxon>Desulfotomaculaceae</taxon>
        <taxon>Pelotomaculum</taxon>
    </lineage>
</organism>
<feature type="transmembrane region" description="Helical" evidence="1">
    <location>
        <begin position="383"/>
        <end position="404"/>
    </location>
</feature>
<keyword evidence="1" id="KW-0472">Membrane</keyword>
<name>A0A4Y7RUZ5_9FIRM</name>
<feature type="domain" description="Nucleoside transporter/FeoB GTPase Gate" evidence="2">
    <location>
        <begin position="51"/>
        <end position="149"/>
    </location>
</feature>
<reference evidence="3 4" key="1">
    <citation type="journal article" date="2018" name="Environ. Microbiol.">
        <title>Novel energy conservation strategies and behaviour of Pelotomaculum schinkii driving syntrophic propionate catabolism.</title>
        <authorList>
            <person name="Hidalgo-Ahumada C.A.P."/>
            <person name="Nobu M.K."/>
            <person name="Narihiro T."/>
            <person name="Tamaki H."/>
            <person name="Liu W.T."/>
            <person name="Kamagata Y."/>
            <person name="Stams A.J.M."/>
            <person name="Imachi H."/>
            <person name="Sousa D.Z."/>
        </authorList>
    </citation>
    <scope>NUCLEOTIDE SEQUENCE [LARGE SCALE GENOMIC DNA]</scope>
    <source>
        <strain evidence="3 4">MGP</strain>
    </source>
</reference>
<dbReference type="Pfam" id="PF07670">
    <property type="entry name" value="Gate"/>
    <property type="match status" value="1"/>
</dbReference>
<feature type="transmembrane region" description="Helical" evidence="1">
    <location>
        <begin position="253"/>
        <end position="272"/>
    </location>
</feature>
<protein>
    <submittedName>
        <fullName evidence="3">Sporulation integral membrane protein YlbJ</fullName>
    </submittedName>
</protein>
<comment type="caution">
    <text evidence="3">The sequence shown here is derived from an EMBL/GenBank/DDBJ whole genome shotgun (WGS) entry which is preliminary data.</text>
</comment>
<keyword evidence="4" id="KW-1185">Reference proteome</keyword>
<dbReference type="NCBIfam" id="TIGR02871">
    <property type="entry name" value="spore_ylbJ"/>
    <property type="match status" value="1"/>
</dbReference>
<keyword evidence="1" id="KW-0812">Transmembrane</keyword>
<feature type="transmembrane region" description="Helical" evidence="1">
    <location>
        <begin position="292"/>
        <end position="312"/>
    </location>
</feature>
<feature type="transmembrane region" description="Helical" evidence="1">
    <location>
        <begin position="90"/>
        <end position="111"/>
    </location>
</feature>
<feature type="transmembrane region" description="Helical" evidence="1">
    <location>
        <begin position="156"/>
        <end position="177"/>
    </location>
</feature>
<feature type="transmembrane region" description="Helical" evidence="1">
    <location>
        <begin position="16"/>
        <end position="35"/>
    </location>
</feature>
<evidence type="ECO:0000313" key="3">
    <source>
        <dbReference type="EMBL" id="TEB12087.1"/>
    </source>
</evidence>
<keyword evidence="1" id="KW-1133">Transmembrane helix</keyword>
<dbReference type="EMBL" id="QFFZ01000009">
    <property type="protein sequence ID" value="TEB12087.1"/>
    <property type="molecule type" value="Genomic_DNA"/>
</dbReference>
<dbReference type="Proteomes" id="UP000297597">
    <property type="component" value="Unassembled WGS sequence"/>
</dbReference>
<accession>A0A4Y7RUZ5</accession>
<evidence type="ECO:0000256" key="1">
    <source>
        <dbReference type="SAM" id="Phobius"/>
    </source>
</evidence>
<feature type="transmembrane region" description="Helical" evidence="1">
    <location>
        <begin position="131"/>
        <end position="149"/>
    </location>
</feature>